<gene>
    <name evidence="1" type="ORF">GN244_ATG03883</name>
    <name evidence="3" type="ORF">GN958_ATG11269</name>
    <name evidence="2" type="ORF">GN958_ATG15318</name>
</gene>
<sequence>MLPSDCYIDALWLEAYDNQTGQEFELSQVVIGTPAEVFDAWIHDVWLAGGDQVHEGVGRGYVGSVRRVPLHVEEEILSAGIPEASVGEQSASIKIPSICYRVCKPGPFPLQSHLAMVRFFLRTSGVAASKTPTTLVVWTVKTEMSRACSWLHCGGLIRLVFRLALRTFLRSLAKKQESKQDV</sequence>
<keyword evidence="4" id="KW-1185">Reference proteome</keyword>
<reference evidence="1" key="1">
    <citation type="submission" date="2020-04" db="EMBL/GenBank/DDBJ databases">
        <title>Hybrid Assembly of Korean Phytophthora infestans isolates.</title>
        <authorList>
            <person name="Prokchorchik M."/>
            <person name="Lee Y."/>
            <person name="Seo J."/>
            <person name="Cho J.-H."/>
            <person name="Park Y.-E."/>
            <person name="Jang D.-C."/>
            <person name="Im J.-S."/>
            <person name="Choi J.-G."/>
            <person name="Park H.-J."/>
            <person name="Lee G.-B."/>
            <person name="Lee Y.-G."/>
            <person name="Hong S.-Y."/>
            <person name="Cho K."/>
            <person name="Sohn K.H."/>
        </authorList>
    </citation>
    <scope>NUCLEOTIDE SEQUENCE</scope>
    <source>
        <strain evidence="1">KR_1_A1</strain>
        <strain evidence="2">KR_2_A2</strain>
    </source>
</reference>
<evidence type="ECO:0000313" key="1">
    <source>
        <dbReference type="EMBL" id="KAF4044006.1"/>
    </source>
</evidence>
<organism evidence="1 4">
    <name type="scientific">Phytophthora infestans</name>
    <name type="common">Potato late blight agent</name>
    <name type="synonym">Botrytis infestans</name>
    <dbReference type="NCBI Taxonomy" id="4787"/>
    <lineage>
        <taxon>Eukaryota</taxon>
        <taxon>Sar</taxon>
        <taxon>Stramenopiles</taxon>
        <taxon>Oomycota</taxon>
        <taxon>Peronosporomycetes</taxon>
        <taxon>Peronosporales</taxon>
        <taxon>Peronosporaceae</taxon>
        <taxon>Phytophthora</taxon>
    </lineage>
</organism>
<comment type="caution">
    <text evidence="1">The sequence shown here is derived from an EMBL/GenBank/DDBJ whole genome shotgun (WGS) entry which is preliminary data.</text>
</comment>
<dbReference type="EMBL" id="JAACNO010002151">
    <property type="protein sequence ID" value="KAF4135496.1"/>
    <property type="molecule type" value="Genomic_DNA"/>
</dbReference>
<dbReference type="AlphaFoldDB" id="A0A833TNX0"/>
<dbReference type="Proteomes" id="UP000602510">
    <property type="component" value="Unassembled WGS sequence"/>
</dbReference>
<evidence type="ECO:0000313" key="2">
    <source>
        <dbReference type="EMBL" id="KAF4135496.1"/>
    </source>
</evidence>
<dbReference type="EMBL" id="JAACNO010001556">
    <property type="protein sequence ID" value="KAF4139368.1"/>
    <property type="molecule type" value="Genomic_DNA"/>
</dbReference>
<dbReference type="Proteomes" id="UP000704712">
    <property type="component" value="Unassembled WGS sequence"/>
</dbReference>
<evidence type="ECO:0000313" key="4">
    <source>
        <dbReference type="Proteomes" id="UP000602510"/>
    </source>
</evidence>
<name>A0A833TNX0_PHYIN</name>
<evidence type="ECO:0000313" key="3">
    <source>
        <dbReference type="EMBL" id="KAF4139368.1"/>
    </source>
</evidence>
<protein>
    <submittedName>
        <fullName evidence="1">Uncharacterized protein</fullName>
    </submittedName>
</protein>
<accession>A0A833TNX0</accession>
<proteinExistence type="predicted"/>
<dbReference type="EMBL" id="WSZM01000079">
    <property type="protein sequence ID" value="KAF4044006.1"/>
    <property type="molecule type" value="Genomic_DNA"/>
</dbReference>